<reference evidence="3" key="1">
    <citation type="submission" date="2015-07" db="EMBL/GenBank/DDBJ databases">
        <authorList>
            <person name="Rodrigo-Torres Lidia"/>
            <person name="Arahal R.David."/>
        </authorList>
    </citation>
    <scope>NUCLEOTIDE SEQUENCE [LARGE SCALE GENOMIC DNA]</scope>
    <source>
        <strain evidence="3">CECT 4801</strain>
    </source>
</reference>
<keyword evidence="1" id="KW-1133">Transmembrane helix</keyword>
<dbReference type="EMBL" id="CXST01000001">
    <property type="protein sequence ID" value="CTQ43410.1"/>
    <property type="molecule type" value="Genomic_DNA"/>
</dbReference>
<keyword evidence="1" id="KW-0472">Membrane</keyword>
<sequence>MLLAALLSGAEVALPFLGDFIAPGLLAALSAFTVSAAFVARLLAQRNMNDGT</sequence>
<proteinExistence type="predicted"/>
<evidence type="ECO:0000313" key="2">
    <source>
        <dbReference type="EMBL" id="CTQ43410.1"/>
    </source>
</evidence>
<evidence type="ECO:0000256" key="1">
    <source>
        <dbReference type="SAM" id="Phobius"/>
    </source>
</evidence>
<dbReference type="AlphaFoldDB" id="A0A0M6Y3N2"/>
<keyword evidence="3" id="KW-1185">Reference proteome</keyword>
<organism evidence="2 3">
    <name type="scientific">Roseibium aggregatum</name>
    <dbReference type="NCBI Taxonomy" id="187304"/>
    <lineage>
        <taxon>Bacteria</taxon>
        <taxon>Pseudomonadati</taxon>
        <taxon>Pseudomonadota</taxon>
        <taxon>Alphaproteobacteria</taxon>
        <taxon>Hyphomicrobiales</taxon>
        <taxon>Stappiaceae</taxon>
        <taxon>Roseibium</taxon>
    </lineage>
</organism>
<protein>
    <submittedName>
        <fullName evidence="2">Uncharacterized protein</fullName>
    </submittedName>
</protein>
<dbReference type="Proteomes" id="UP000048926">
    <property type="component" value="Unassembled WGS sequence"/>
</dbReference>
<keyword evidence="1" id="KW-0812">Transmembrane</keyword>
<dbReference type="InterPro" id="IPR057700">
    <property type="entry name" value="DUF7940"/>
</dbReference>
<name>A0A0M6Y3N2_9HYPH</name>
<dbReference type="Pfam" id="PF25612">
    <property type="entry name" value="DUF7940"/>
    <property type="match status" value="1"/>
</dbReference>
<evidence type="ECO:0000313" key="3">
    <source>
        <dbReference type="Proteomes" id="UP000048926"/>
    </source>
</evidence>
<feature type="transmembrane region" description="Helical" evidence="1">
    <location>
        <begin position="25"/>
        <end position="44"/>
    </location>
</feature>
<accession>A0A0M6Y3N2</accession>
<gene>
    <name evidence="2" type="ORF">LAL4801_01848</name>
</gene>